<name>A0ABQ7LBG2_BRACM</name>
<protein>
    <submittedName>
        <fullName evidence="2">Uncharacterized protein</fullName>
    </submittedName>
</protein>
<accession>A0ABQ7LBG2</accession>
<evidence type="ECO:0000313" key="3">
    <source>
        <dbReference type="Proteomes" id="UP000823674"/>
    </source>
</evidence>
<dbReference type="Proteomes" id="UP000823674">
    <property type="component" value="Chromosome A09"/>
</dbReference>
<evidence type="ECO:0000313" key="2">
    <source>
        <dbReference type="EMBL" id="KAG5383925.1"/>
    </source>
</evidence>
<feature type="compositionally biased region" description="Basic and acidic residues" evidence="1">
    <location>
        <begin position="278"/>
        <end position="312"/>
    </location>
</feature>
<feature type="region of interest" description="Disordered" evidence="1">
    <location>
        <begin position="262"/>
        <end position="313"/>
    </location>
</feature>
<feature type="compositionally biased region" description="Polar residues" evidence="1">
    <location>
        <begin position="1"/>
        <end position="19"/>
    </location>
</feature>
<keyword evidence="3" id="KW-1185">Reference proteome</keyword>
<feature type="region of interest" description="Disordered" evidence="1">
    <location>
        <begin position="406"/>
        <end position="464"/>
    </location>
</feature>
<sequence length="484" mass="54508">MIYQPNNKQDLINPSNPFNNIKEHRTDLGRTPHLSLDLDLDLRIEAREVRVENTDTTRPPPPLAVAHGEERESSEREKEARRGERERRAAAKREREEAARKGERRRLGLLISGSSLQGFASKYHIAPSVTVGLASVSPCPFWSIAHAPFSELVMHWTYTAQADQPSPFLLRSCEVACPVYYAPFPPRLGVTQSYRRLYSYLPFLNATAAAFSHTPHQSLGDLINPSNPFNNIKEHRTDLGRTAHLSLDLDLDLRIEAREVRVENTDTTRPPPPLAVAHGEERESSEREKEARRGERERRAAAKREREEAARKGERRRLGLLISGSSLQGFASKYHIAPSVTVGLASVSPCPFWSIAHAPFSELVMHWTYTAQADQPSPFLLRSCEVACPGTPGIRFPWMVRETGSEVYDTTRPPPPLAAVHGEERETRPREREGGAAKREREGGERRREERERESTARASRERLGLLISGSSLQGFASKFLMRG</sequence>
<organism evidence="2 3">
    <name type="scientific">Brassica rapa subsp. trilocularis</name>
    <dbReference type="NCBI Taxonomy" id="1813537"/>
    <lineage>
        <taxon>Eukaryota</taxon>
        <taxon>Viridiplantae</taxon>
        <taxon>Streptophyta</taxon>
        <taxon>Embryophyta</taxon>
        <taxon>Tracheophyta</taxon>
        <taxon>Spermatophyta</taxon>
        <taxon>Magnoliopsida</taxon>
        <taxon>eudicotyledons</taxon>
        <taxon>Gunneridae</taxon>
        <taxon>Pentapetalae</taxon>
        <taxon>rosids</taxon>
        <taxon>malvids</taxon>
        <taxon>Brassicales</taxon>
        <taxon>Brassicaceae</taxon>
        <taxon>Brassiceae</taxon>
        <taxon>Brassica</taxon>
    </lineage>
</organism>
<feature type="compositionally biased region" description="Basic and acidic residues" evidence="1">
    <location>
        <begin position="421"/>
        <end position="464"/>
    </location>
</feature>
<gene>
    <name evidence="2" type="primary">A09g506440.1_BraROA</name>
    <name evidence="2" type="ORF">IGI04_035395</name>
</gene>
<feature type="region of interest" description="Disordered" evidence="1">
    <location>
        <begin position="1"/>
        <end position="26"/>
    </location>
</feature>
<proteinExistence type="predicted"/>
<feature type="region of interest" description="Disordered" evidence="1">
    <location>
        <begin position="51"/>
        <end position="102"/>
    </location>
</feature>
<dbReference type="EMBL" id="JADBGQ010000008">
    <property type="protein sequence ID" value="KAG5383925.1"/>
    <property type="molecule type" value="Genomic_DNA"/>
</dbReference>
<comment type="caution">
    <text evidence="2">The sequence shown here is derived from an EMBL/GenBank/DDBJ whole genome shotgun (WGS) entry which is preliminary data.</text>
</comment>
<feature type="compositionally biased region" description="Basic and acidic residues" evidence="1">
    <location>
        <begin position="67"/>
        <end position="101"/>
    </location>
</feature>
<evidence type="ECO:0000256" key="1">
    <source>
        <dbReference type="SAM" id="MobiDB-lite"/>
    </source>
</evidence>
<reference evidence="2 3" key="1">
    <citation type="submission" date="2021-03" db="EMBL/GenBank/DDBJ databases">
        <authorList>
            <person name="King G.J."/>
            <person name="Bancroft I."/>
            <person name="Baten A."/>
            <person name="Bloomfield J."/>
            <person name="Borpatragohain P."/>
            <person name="He Z."/>
            <person name="Irish N."/>
            <person name="Irwin J."/>
            <person name="Liu K."/>
            <person name="Mauleon R.P."/>
            <person name="Moore J."/>
            <person name="Morris R."/>
            <person name="Ostergaard L."/>
            <person name="Wang B."/>
            <person name="Wells R."/>
        </authorList>
    </citation>
    <scope>NUCLEOTIDE SEQUENCE [LARGE SCALE GENOMIC DNA]</scope>
    <source>
        <strain evidence="2">R-o-18</strain>
        <tissue evidence="2">Leaf</tissue>
    </source>
</reference>